<dbReference type="STRING" id="437900.GCA_001940335_03602"/>
<feature type="domain" description="DUF4399" evidence="2">
    <location>
        <begin position="53"/>
        <end position="144"/>
    </location>
</feature>
<dbReference type="Pfam" id="PF14347">
    <property type="entry name" value="DUF4399"/>
    <property type="match status" value="1"/>
</dbReference>
<reference evidence="3" key="1">
    <citation type="submission" date="2019-02" db="EMBL/GenBank/DDBJ databases">
        <authorList>
            <consortium name="Genoscope - CEA"/>
            <person name="William W."/>
        </authorList>
    </citation>
    <scope>NUCLEOTIDE SEQUENCE [LARGE SCALE GENOMIC DNA]</scope>
    <source>
        <strain evidence="3">YSy11</strain>
    </source>
</reference>
<evidence type="ECO:0000313" key="3">
    <source>
        <dbReference type="EMBL" id="VEV96904.1"/>
    </source>
</evidence>
<evidence type="ECO:0000259" key="2">
    <source>
        <dbReference type="Pfam" id="PF14347"/>
    </source>
</evidence>
<dbReference type="EMBL" id="LR215729">
    <property type="protein sequence ID" value="VEV96904.1"/>
    <property type="molecule type" value="Genomic_DNA"/>
</dbReference>
<organism evidence="3">
    <name type="scientific">Pseudomonas marincola</name>
    <dbReference type="NCBI Taxonomy" id="437900"/>
    <lineage>
        <taxon>Bacteria</taxon>
        <taxon>Pseudomonadati</taxon>
        <taxon>Pseudomonadota</taxon>
        <taxon>Gammaproteobacteria</taxon>
        <taxon>Pseudomonadales</taxon>
        <taxon>Pseudomonadaceae</taxon>
        <taxon>Pseudomonas</taxon>
    </lineage>
</organism>
<dbReference type="RefSeq" id="WP_069902287.1">
    <property type="nucleotide sequence ID" value="NZ_FPBC01000012.1"/>
</dbReference>
<protein>
    <submittedName>
        <fullName evidence="3">Rod shape-determining protein RodA</fullName>
    </submittedName>
</protein>
<dbReference type="AlphaFoldDB" id="A0A1I7DGY9"/>
<evidence type="ECO:0000256" key="1">
    <source>
        <dbReference type="SAM" id="SignalP"/>
    </source>
</evidence>
<accession>A0A1I7DGY9</accession>
<proteinExistence type="predicted"/>
<feature type="chain" id="PRO_5041051893" evidence="1">
    <location>
        <begin position="24"/>
        <end position="144"/>
    </location>
</feature>
<keyword evidence="1" id="KW-0732">Signal</keyword>
<dbReference type="InterPro" id="IPR025512">
    <property type="entry name" value="DUF4399"/>
</dbReference>
<sequence>MKVVMPTLGLAALLFAVSSPALAEAPRAKAMEDARVYIVEPADGATVSQTFTVKFGISGMNVAPAGTDAPNTGHHHLLIDQDTLPAMDKVIPATDKIIHYGGGQTETELTLEPGQHTLQLLLGDKGHVPFDPPLLSDKITITVK</sequence>
<name>A0A1I7DGY9_9PSED</name>
<feature type="signal peptide" evidence="1">
    <location>
        <begin position="1"/>
        <end position="23"/>
    </location>
</feature>
<gene>
    <name evidence="3" type="ORF">PMYSY11_1858</name>
</gene>